<gene>
    <name evidence="1" type="ordered locus">DR_1594</name>
</gene>
<dbReference type="KEGG" id="dra:DR_1594"/>
<accession>Q9RU03</accession>
<dbReference type="HOGENOM" id="CLU_668554_0_0_0"/>
<dbReference type="EnsemblBacteria" id="AAF11161">
    <property type="protein sequence ID" value="AAF11161"/>
    <property type="gene ID" value="DR_1594"/>
</dbReference>
<dbReference type="Proteomes" id="UP000002524">
    <property type="component" value="Chromosome 1"/>
</dbReference>
<protein>
    <submittedName>
        <fullName evidence="1">Uncharacterized protein</fullName>
    </submittedName>
</protein>
<evidence type="ECO:0000313" key="2">
    <source>
        <dbReference type="Proteomes" id="UP000002524"/>
    </source>
</evidence>
<dbReference type="AlphaFoldDB" id="Q9RU03"/>
<dbReference type="PIR" id="H75376">
    <property type="entry name" value="H75376"/>
</dbReference>
<dbReference type="OrthoDB" id="139782at2"/>
<keyword evidence="2" id="KW-1185">Reference proteome</keyword>
<dbReference type="InParanoid" id="Q9RU03"/>
<dbReference type="EMBL" id="AE000513">
    <property type="protein sequence ID" value="AAF11161.1"/>
    <property type="molecule type" value="Genomic_DNA"/>
</dbReference>
<reference evidence="1 2" key="1">
    <citation type="journal article" date="1999" name="Science">
        <title>Genome sequence of the radioresistant bacterium Deinococcus radiodurans R1.</title>
        <authorList>
            <person name="White O."/>
            <person name="Eisen J.A."/>
            <person name="Heidelberg J.F."/>
            <person name="Hickey E.K."/>
            <person name="Peterson J.D."/>
            <person name="Dodson R.J."/>
            <person name="Haft D.H."/>
            <person name="Gwinn M.L."/>
            <person name="Nelson W.C."/>
            <person name="Richardson D.L."/>
            <person name="Moffat K.S."/>
            <person name="Qin H."/>
            <person name="Jiang L."/>
            <person name="Pamphile W."/>
            <person name="Crosby M."/>
            <person name="Shen M."/>
            <person name="Vamathevan J.J."/>
            <person name="Lam P."/>
            <person name="McDonald L."/>
            <person name="Utterback T."/>
            <person name="Zalewski C."/>
            <person name="Makarova K.S."/>
            <person name="Aravind L."/>
            <person name="Daly M.J."/>
            <person name="Minton K.W."/>
            <person name="Fleischmann R.D."/>
            <person name="Ketchum K.A."/>
            <person name="Nelson K.E."/>
            <person name="Salzberg S."/>
            <person name="Smith H.O."/>
            <person name="Venter J.C."/>
            <person name="Fraser C.M."/>
        </authorList>
    </citation>
    <scope>NUCLEOTIDE SEQUENCE [LARGE SCALE GENOMIC DNA]</scope>
    <source>
        <strain evidence="2">ATCC 13939 / DSM 20539 / JCM 16871 / LMG 4051 / NBRC 15346 / NCIMB 9279 / R1 / VKM B-1422</strain>
    </source>
</reference>
<evidence type="ECO:0000313" key="1">
    <source>
        <dbReference type="EMBL" id="AAF11161.1"/>
    </source>
</evidence>
<dbReference type="STRING" id="243230.DR_1594"/>
<dbReference type="PaxDb" id="243230-DR_1594"/>
<organism evidence="1 2">
    <name type="scientific">Deinococcus radiodurans (strain ATCC 13939 / DSM 20539 / JCM 16871 / CCUG 27074 / LMG 4051 / NBRC 15346 / NCIMB 9279 / VKM B-1422 / R1)</name>
    <dbReference type="NCBI Taxonomy" id="243230"/>
    <lineage>
        <taxon>Bacteria</taxon>
        <taxon>Thermotogati</taxon>
        <taxon>Deinococcota</taxon>
        <taxon>Deinococci</taxon>
        <taxon>Deinococcales</taxon>
        <taxon>Deinococcaceae</taxon>
        <taxon>Deinococcus</taxon>
    </lineage>
</organism>
<proteinExistence type="predicted"/>
<name>Q9RU03_DEIRA</name>
<sequence>MEPVPCRVVPDGHGQCAGMIAAARPSLNNGLKCELFNVTRPTPLPWSSAARFPPPEFGGSMKRPLFAALLCPLLLAACGRQVTPAPTETAAQATAARATAAQSARLTAARARLDAQPLRAQALAGETVTASKEITLPVRSDDGSLTGTLTVRLEVVRGPGEAYANTVWTYNYPHYAEGGGLVQLSTADRFLAKSSGLRILSFRPPSEGGTLPQTQMLQTNYASSSLDGILCASVSGGLKYNGSFSFHAPITEPPLTPDTNFDLNVCETQAPSQPTPPTPPADPFEYTSLSAQLNYTSTRKKSVATIALEGAPVGSYMDGVYLISIDPSCDPTGRVTKDRALYVGDFWTEAQPPSQSVKDRTFTDKARPYVQPATALLATARVFDAEGHFLNLTRLKSRDSHFADHCPPKQV</sequence>
<dbReference type="PATRIC" id="fig|243230.17.peg.1798"/>